<evidence type="ECO:0000313" key="2">
    <source>
        <dbReference type="EMBL" id="AGA65092.1"/>
    </source>
</evidence>
<dbReference type="Pfam" id="PF04977">
    <property type="entry name" value="DivIC"/>
    <property type="match status" value="1"/>
</dbReference>
<dbReference type="EMBL" id="CP003789">
    <property type="protein sequence ID" value="AGA65092.1"/>
    <property type="molecule type" value="Genomic_DNA"/>
</dbReference>
<accession>L0EVW6</accession>
<name>L0EVW6_LIBCB</name>
<dbReference type="RefSeq" id="WP_015273517.1">
    <property type="nucleotide sequence ID" value="NC_019907.1"/>
</dbReference>
<sequence length="105" mass="12661">MWTKHHKKNILFRLIFQTIAIAFIIYFGNHAIVGSYGLKATEALENRRVNYEYQLETLKNFRMKLERKVELMRDGSLEKDMLDEKARYNLNLSRSDEIVIFYSYF</sequence>
<dbReference type="eggNOG" id="COG2919">
    <property type="taxonomic scope" value="Bacteria"/>
</dbReference>
<dbReference type="AlphaFoldDB" id="L0EVW6"/>
<keyword evidence="3" id="KW-1185">Reference proteome</keyword>
<keyword evidence="1" id="KW-0472">Membrane</keyword>
<keyword evidence="1" id="KW-1133">Transmembrane helix</keyword>
<reference evidence="2 3" key="1">
    <citation type="journal article" date="2012" name="Stand. Genomic Sci.">
        <title>Complete genome sequence of Liberibacter crescens BT-1.</title>
        <authorList>
            <person name="Leonard M.T."/>
            <person name="Fagen J.R."/>
            <person name="Davis-Richardson A.G."/>
            <person name="Davis M.J."/>
            <person name="Triplett E.W."/>
        </authorList>
    </citation>
    <scope>NUCLEOTIDE SEQUENCE [LARGE SCALE GENOMIC DNA]</scope>
    <source>
        <strain evidence="2 3">BT-1</strain>
    </source>
</reference>
<dbReference type="KEGG" id="lcc:B488_11000"/>
<protein>
    <submittedName>
        <fullName evidence="2">Putative septum formation initiator protein</fullName>
    </submittedName>
</protein>
<keyword evidence="1" id="KW-0812">Transmembrane</keyword>
<dbReference type="Proteomes" id="UP000010799">
    <property type="component" value="Chromosome"/>
</dbReference>
<gene>
    <name evidence="2" type="ordered locus">B488_11000</name>
</gene>
<evidence type="ECO:0000313" key="3">
    <source>
        <dbReference type="Proteomes" id="UP000010799"/>
    </source>
</evidence>
<evidence type="ECO:0000256" key="1">
    <source>
        <dbReference type="SAM" id="Phobius"/>
    </source>
</evidence>
<dbReference type="STRING" id="1215343.B488_11000"/>
<feature type="transmembrane region" description="Helical" evidence="1">
    <location>
        <begin position="12"/>
        <end position="38"/>
    </location>
</feature>
<dbReference type="HOGENOM" id="CLU_159931_0_0_5"/>
<proteinExistence type="predicted"/>
<dbReference type="PATRIC" id="fig|1215343.11.peg.1132"/>
<dbReference type="InterPro" id="IPR007060">
    <property type="entry name" value="FtsL/DivIC"/>
</dbReference>
<organism evidence="2 3">
    <name type="scientific">Liberibacter crescens (strain BT-1)</name>
    <dbReference type="NCBI Taxonomy" id="1215343"/>
    <lineage>
        <taxon>Bacteria</taxon>
        <taxon>Pseudomonadati</taxon>
        <taxon>Pseudomonadota</taxon>
        <taxon>Alphaproteobacteria</taxon>
        <taxon>Hyphomicrobiales</taxon>
        <taxon>Rhizobiaceae</taxon>
        <taxon>Liberibacter</taxon>
    </lineage>
</organism>